<dbReference type="OrthoDB" id="5971907at2759"/>
<feature type="transmembrane region" description="Helical" evidence="1">
    <location>
        <begin position="132"/>
        <end position="152"/>
    </location>
</feature>
<dbReference type="GO" id="GO:0005737">
    <property type="term" value="C:cytoplasm"/>
    <property type="evidence" value="ECO:0007669"/>
    <property type="project" value="TreeGrafter"/>
</dbReference>
<dbReference type="Proteomes" id="UP000225706">
    <property type="component" value="Unassembled WGS sequence"/>
</dbReference>
<gene>
    <name evidence="2" type="primary">Jtb</name>
    <name evidence="2" type="ORF">AWC38_SpisGene100</name>
</gene>
<reference evidence="3" key="1">
    <citation type="journal article" date="2017" name="bioRxiv">
        <title>Comparative analysis of the genomes of Stylophora pistillata and Acropora digitifera provides evidence for extensive differences between species of corals.</title>
        <authorList>
            <person name="Voolstra C.R."/>
            <person name="Li Y."/>
            <person name="Liew Y.J."/>
            <person name="Baumgarten S."/>
            <person name="Zoccola D."/>
            <person name="Flot J.-F."/>
            <person name="Tambutte S."/>
            <person name="Allemand D."/>
            <person name="Aranda M."/>
        </authorList>
    </citation>
    <scope>NUCLEOTIDE SEQUENCE [LARGE SCALE GENOMIC DNA]</scope>
</reference>
<keyword evidence="1" id="KW-0812">Transmembrane</keyword>
<dbReference type="GO" id="GO:0030496">
    <property type="term" value="C:midbody"/>
    <property type="evidence" value="ECO:0007669"/>
    <property type="project" value="TreeGrafter"/>
</dbReference>
<keyword evidence="1" id="KW-1133">Transmembrane helix</keyword>
<sequence>MKQWRLVAVGFSLIGLLLVANFSIQFRKRSKRGDVQENQRKFIAIGKVSATAGPENINKSYVENAKMSPNSDCGKTEETRSLAECVHCSDYEKKSIKGCLQTGNIQLTYCVDSRIKFYGSCRHIAQWEEKKFWMFEGVMFVMLMVSSAMVWFRQRQLDSVFYQKVQKQVESETI</sequence>
<comment type="caution">
    <text evidence="2">The sequence shown here is derived from an EMBL/GenBank/DDBJ whole genome shotgun (WGS) entry which is preliminary data.</text>
</comment>
<organism evidence="2 3">
    <name type="scientific">Stylophora pistillata</name>
    <name type="common">Smooth cauliflower coral</name>
    <dbReference type="NCBI Taxonomy" id="50429"/>
    <lineage>
        <taxon>Eukaryota</taxon>
        <taxon>Metazoa</taxon>
        <taxon>Cnidaria</taxon>
        <taxon>Anthozoa</taxon>
        <taxon>Hexacorallia</taxon>
        <taxon>Scleractinia</taxon>
        <taxon>Astrocoeniina</taxon>
        <taxon>Pocilloporidae</taxon>
        <taxon>Stylophora</taxon>
    </lineage>
</organism>
<dbReference type="GO" id="GO:0000281">
    <property type="term" value="P:mitotic cytokinesis"/>
    <property type="evidence" value="ECO:0007669"/>
    <property type="project" value="TreeGrafter"/>
</dbReference>
<dbReference type="AlphaFoldDB" id="A0A2B4T0U6"/>
<evidence type="ECO:0000313" key="2">
    <source>
        <dbReference type="EMBL" id="PFX34953.1"/>
    </source>
</evidence>
<name>A0A2B4T0U6_STYPI</name>
<feature type="transmembrane region" description="Helical" evidence="1">
    <location>
        <begin position="6"/>
        <end position="24"/>
    </location>
</feature>
<dbReference type="GO" id="GO:0005819">
    <property type="term" value="C:spindle"/>
    <property type="evidence" value="ECO:0007669"/>
    <property type="project" value="TreeGrafter"/>
</dbReference>
<dbReference type="Pfam" id="PF05439">
    <property type="entry name" value="JTB"/>
    <property type="match status" value="1"/>
</dbReference>
<evidence type="ECO:0000313" key="3">
    <source>
        <dbReference type="Proteomes" id="UP000225706"/>
    </source>
</evidence>
<keyword evidence="1" id="KW-0472">Membrane</keyword>
<dbReference type="PANTHER" id="PTHR13041:SF3">
    <property type="entry name" value="PROTEIN JTB"/>
    <property type="match status" value="1"/>
</dbReference>
<dbReference type="InterPro" id="IPR008657">
    <property type="entry name" value="JTB"/>
</dbReference>
<dbReference type="PANTHER" id="PTHR13041">
    <property type="entry name" value="JTB PROTEIN-RELATED"/>
    <property type="match status" value="1"/>
</dbReference>
<dbReference type="GO" id="GO:0005813">
    <property type="term" value="C:centrosome"/>
    <property type="evidence" value="ECO:0007669"/>
    <property type="project" value="TreeGrafter"/>
</dbReference>
<accession>A0A2B4T0U6</accession>
<dbReference type="Gene3D" id="3.30.720.220">
    <property type="match status" value="1"/>
</dbReference>
<keyword evidence="3" id="KW-1185">Reference proteome</keyword>
<evidence type="ECO:0000256" key="1">
    <source>
        <dbReference type="SAM" id="Phobius"/>
    </source>
</evidence>
<protein>
    <submittedName>
        <fullName evidence="2">Protein JTB</fullName>
    </submittedName>
</protein>
<proteinExistence type="predicted"/>
<dbReference type="GO" id="GO:0016020">
    <property type="term" value="C:membrane"/>
    <property type="evidence" value="ECO:0007669"/>
    <property type="project" value="InterPro"/>
</dbReference>
<dbReference type="EMBL" id="LSMT01000001">
    <property type="protein sequence ID" value="PFX34953.1"/>
    <property type="molecule type" value="Genomic_DNA"/>
</dbReference>